<protein>
    <submittedName>
        <fullName evidence="2">Regulatory protein YycI of two-component signal transduction system YycFG</fullName>
    </submittedName>
</protein>
<evidence type="ECO:0000259" key="1">
    <source>
        <dbReference type="Pfam" id="PF09648"/>
    </source>
</evidence>
<comment type="caution">
    <text evidence="2">The sequence shown here is derived from an EMBL/GenBank/DDBJ whole genome shotgun (WGS) entry which is preliminary data.</text>
</comment>
<dbReference type="Gene3D" id="3.30.310.160">
    <property type="entry name" value="YycH protein, domain 2"/>
    <property type="match status" value="1"/>
</dbReference>
<proteinExistence type="predicted"/>
<accession>A0A4R2NQ05</accession>
<organism evidence="2 3">
    <name type="scientific">Scopulibacillus darangshiensis</name>
    <dbReference type="NCBI Taxonomy" id="442528"/>
    <lineage>
        <taxon>Bacteria</taxon>
        <taxon>Bacillati</taxon>
        <taxon>Bacillota</taxon>
        <taxon>Bacilli</taxon>
        <taxon>Bacillales</taxon>
        <taxon>Sporolactobacillaceae</taxon>
        <taxon>Scopulibacillus</taxon>
    </lineage>
</organism>
<dbReference type="Pfam" id="PF09648">
    <property type="entry name" value="YycI"/>
    <property type="match status" value="1"/>
</dbReference>
<sequence>MNWSRTKTIFIICFLLLDLFLGNQLYDRHKNSQDFDVFPQNNVESNLGKNINIDTVLPEAKKNITVIKGQRMSFVNDTGELLDSLKRLEGPKGHVIQTIEAFDNGTVIQSTLKKPIPIPKKAANQQAALRNYVYKGNEYKYWKTDEKEHTITFVQTFNDSPVFIKERGNSNTLKVFVDNGKITGYRQSYFTFSKAKNALDLISAEKAINNLWEKNELPVSLNPVVKDVELSYLNLIGDATLDKALFFMPSWHVRVKTNEGMKEFFVNATSGLIQTMDDAE</sequence>
<dbReference type="EMBL" id="SLXK01000032">
    <property type="protein sequence ID" value="TCP23434.1"/>
    <property type="molecule type" value="Genomic_DNA"/>
</dbReference>
<dbReference type="InterPro" id="IPR018604">
    <property type="entry name" value="YycI-like"/>
</dbReference>
<reference evidence="2 3" key="1">
    <citation type="submission" date="2019-03" db="EMBL/GenBank/DDBJ databases">
        <title>Genomic Encyclopedia of Type Strains, Phase IV (KMG-IV): sequencing the most valuable type-strain genomes for metagenomic binning, comparative biology and taxonomic classification.</title>
        <authorList>
            <person name="Goeker M."/>
        </authorList>
    </citation>
    <scope>NUCLEOTIDE SEQUENCE [LARGE SCALE GENOMIC DNA]</scope>
    <source>
        <strain evidence="2 3">DSM 19377</strain>
    </source>
</reference>
<gene>
    <name evidence="2" type="ORF">EV207_13233</name>
</gene>
<dbReference type="GO" id="GO:0016020">
    <property type="term" value="C:membrane"/>
    <property type="evidence" value="ECO:0007669"/>
    <property type="project" value="InterPro"/>
</dbReference>
<dbReference type="Proteomes" id="UP000295416">
    <property type="component" value="Unassembled WGS sequence"/>
</dbReference>
<dbReference type="AlphaFoldDB" id="A0A4R2NQ05"/>
<dbReference type="InterPro" id="IPR042274">
    <property type="entry name" value="YycH/YycI_2"/>
</dbReference>
<evidence type="ECO:0000313" key="2">
    <source>
        <dbReference type="EMBL" id="TCP23434.1"/>
    </source>
</evidence>
<dbReference type="RefSeq" id="WP_132747410.1">
    <property type="nucleotide sequence ID" value="NZ_SLXK01000032.1"/>
</dbReference>
<feature type="domain" description="Regulatory protein YycH-like" evidence="1">
    <location>
        <begin position="42"/>
        <end position="269"/>
    </location>
</feature>
<dbReference type="OrthoDB" id="2388036at2"/>
<evidence type="ECO:0000313" key="3">
    <source>
        <dbReference type="Proteomes" id="UP000295416"/>
    </source>
</evidence>
<keyword evidence="3" id="KW-1185">Reference proteome</keyword>
<name>A0A4R2NQ05_9BACL</name>